<dbReference type="Proteomes" id="UP001213039">
    <property type="component" value="Chromosome"/>
</dbReference>
<accession>A0ACD4PH37</accession>
<dbReference type="EMBL" id="CP114370">
    <property type="protein sequence ID" value="WBP83947.1"/>
    <property type="molecule type" value="Genomic_DNA"/>
</dbReference>
<gene>
    <name evidence="1" type="ORF">Me_995_000577</name>
</gene>
<proteinExistence type="predicted"/>
<evidence type="ECO:0000313" key="2">
    <source>
        <dbReference type="Proteomes" id="UP001213039"/>
    </source>
</evidence>
<name>A0ACD4PH37_9BACT</name>
<organism evidence="1 2">
    <name type="scientific">Mycoplasmopsis edwardii</name>
    <dbReference type="NCBI Taxonomy" id="53558"/>
    <lineage>
        <taxon>Bacteria</taxon>
        <taxon>Bacillati</taxon>
        <taxon>Mycoplasmatota</taxon>
        <taxon>Mycoplasmoidales</taxon>
        <taxon>Metamycoplasmataceae</taxon>
        <taxon>Mycoplasmopsis</taxon>
    </lineage>
</organism>
<sequence length="861" mass="100520">MKNKNDFVLVNWSTFSRVFGMNPALIFNKKNILQDLQNILNKTDYQNKDSENNEDDGDGLDSDMKATFDFAKIDEEGTGYISSRLHDIGLEVQEEEEKNYIEIIASNYYNFKNRAQDFLITELNVEQENIQVISQTLDMENKISSTIKLINELVAKDTNSLIINPVIGIDEIYKEQKFKFTANPFAIHIEGGKVNLYILSYTSRAKNETNYLAFYMYKIFERLNIKLSDISNIIIDPRDNLFKRSKKGEINFFITKSAYASEGAMALEKLAMDYAINIHRFMNKTGMGLLLYSDKYVVENTNYNLPRVIKHYENEHTFLETARESRILSSKYRTDGSVFAMDNLDYLNSFYDENIDLFNEKKYDGDDRWKNMFTEYEHGNLLGKNLAILPLKHVKLKNPEIAKFEAFRWYQEIIMQAFITFGESVNIDAILYFASKVGDIQKNKNAFSVLDYWLKNTENFNYKISIDSFVIDKVFISNRKEITNALREICFKDRGYDYVQLSGTVARMDSYNNIDDLKNRIESLTKVSDIFNVESLNKIKQLHIKDARISWYDYEGFADIISPFNGVGSYQQVVSQVSVIVTQNGHDISKENIVVDPKSLNLKDFVQIIDAIYADKADFFVVYNKTYENSRNKEIRKIVIDSLNDIGESSEEFKNWLVNHYKTINVEDAKNEIINRIDHINKHTVDLLEVFKPKKVKDNSEVEIDNLFKFEIIDNKLKFEKLESLESLPDSIANFHIGYLKYFYSIKKIEHFITENKFQLKNLITPYAELKIQKGTMAMFEASNRYLGATNDGVWFNNIVPELKRYCENDVRAMIMVYDLIMLAARGIFDNIDDFEYKLENSDNFVNNNKYKIVNNKLIFE</sequence>
<keyword evidence="2" id="KW-1185">Reference proteome</keyword>
<protein>
    <submittedName>
        <fullName evidence="1">DUF2779 domain-containing protein</fullName>
    </submittedName>
</protein>
<reference evidence="1" key="1">
    <citation type="submission" date="2022-12" db="EMBL/GenBank/DDBJ databases">
        <authorList>
            <consortium name="Asia Pacific Centre for Animal Health"/>
            <person name="Klose S.M."/>
            <person name="Legione A.R."/>
            <person name="Monotti I."/>
            <person name="Bushell R."/>
            <person name="Marenda M.S."/>
            <person name="Sugiyama T."/>
            <person name="Browning G.F."/>
            <person name="Vaz P.K."/>
        </authorList>
    </citation>
    <scope>NUCLEOTIDE SEQUENCE</scope>
    <source>
        <strain evidence="1">Felid995</strain>
    </source>
</reference>
<evidence type="ECO:0000313" key="1">
    <source>
        <dbReference type="EMBL" id="WBP83947.1"/>
    </source>
</evidence>